<evidence type="ECO:0000313" key="2">
    <source>
        <dbReference type="EMBL" id="CAG7833098.1"/>
    </source>
</evidence>
<keyword evidence="3" id="KW-1185">Reference proteome</keyword>
<proteinExistence type="predicted"/>
<keyword evidence="1" id="KW-0175">Coiled coil</keyword>
<protein>
    <submittedName>
        <fullName evidence="2">Uncharacterized protein</fullName>
    </submittedName>
</protein>
<sequence>MDEKEKRAVKAQEMLKHVQESMKQLQNLTKTSLLNISESKDPTQGSSILVDESGFNNELLTLNSIKLSSSTPSQLFETRVFACPQLESTPVHYLSIKDTLDSFLYDQQDPIDVKDLRMDAMALELKELTTVQEQTLHSLTSDLDTLVMENKFLSERNHTLLSENEKLQQLVENLSIETTELKNHILSMRSNTLSFETFQGNNAGTSAEIPYLNTGIDVSLCTDYDTESPKRYSDASTYGSTYRSGPKTGVLECPGAKEIQVDGDNFHNIHSQGNCKFVSTKGVSYGDSAPQKVDKEKRKNGKGFLKLFRRHRKGKYNLN</sequence>
<evidence type="ECO:0000313" key="3">
    <source>
        <dbReference type="Proteomes" id="UP000708208"/>
    </source>
</evidence>
<dbReference type="AlphaFoldDB" id="A0A8J2PJP5"/>
<comment type="caution">
    <text evidence="2">The sequence shown here is derived from an EMBL/GenBank/DDBJ whole genome shotgun (WGS) entry which is preliminary data.</text>
</comment>
<dbReference type="Proteomes" id="UP000708208">
    <property type="component" value="Unassembled WGS sequence"/>
</dbReference>
<gene>
    <name evidence="2" type="ORF">AFUS01_LOCUS42744</name>
</gene>
<evidence type="ECO:0000256" key="1">
    <source>
        <dbReference type="SAM" id="Coils"/>
    </source>
</evidence>
<feature type="coiled-coil region" evidence="1">
    <location>
        <begin position="1"/>
        <end position="31"/>
    </location>
</feature>
<organism evidence="2 3">
    <name type="scientific">Allacma fusca</name>
    <dbReference type="NCBI Taxonomy" id="39272"/>
    <lineage>
        <taxon>Eukaryota</taxon>
        <taxon>Metazoa</taxon>
        <taxon>Ecdysozoa</taxon>
        <taxon>Arthropoda</taxon>
        <taxon>Hexapoda</taxon>
        <taxon>Collembola</taxon>
        <taxon>Symphypleona</taxon>
        <taxon>Sminthuridae</taxon>
        <taxon>Allacma</taxon>
    </lineage>
</organism>
<reference evidence="2" key="1">
    <citation type="submission" date="2021-06" db="EMBL/GenBank/DDBJ databases">
        <authorList>
            <person name="Hodson N. C."/>
            <person name="Mongue J. A."/>
            <person name="Jaron S. K."/>
        </authorList>
    </citation>
    <scope>NUCLEOTIDE SEQUENCE</scope>
</reference>
<accession>A0A8J2PJP5</accession>
<dbReference type="EMBL" id="CAJVCH010568435">
    <property type="protein sequence ID" value="CAG7833098.1"/>
    <property type="molecule type" value="Genomic_DNA"/>
</dbReference>
<feature type="coiled-coil region" evidence="1">
    <location>
        <begin position="150"/>
        <end position="184"/>
    </location>
</feature>
<name>A0A8J2PJP5_9HEXA</name>